<dbReference type="Gene3D" id="2.60.120.330">
    <property type="entry name" value="B-lactam Antibiotic, Isopenicillin N Synthase, Chain"/>
    <property type="match status" value="1"/>
</dbReference>
<dbReference type="EMBL" id="JBFXLS010000004">
    <property type="protein sequence ID" value="KAL2833345.1"/>
    <property type="molecule type" value="Genomic_DNA"/>
</dbReference>
<dbReference type="SUPFAM" id="SSF51197">
    <property type="entry name" value="Clavaminate synthase-like"/>
    <property type="match status" value="1"/>
</dbReference>
<dbReference type="PANTHER" id="PTHR30613">
    <property type="entry name" value="UNCHARACTERIZED PROTEIN YBIU-RELATED"/>
    <property type="match status" value="1"/>
</dbReference>
<keyword evidence="2" id="KW-1185">Reference proteome</keyword>
<comment type="caution">
    <text evidence="1">The sequence shown here is derived from an EMBL/GenBank/DDBJ whole genome shotgun (WGS) entry which is preliminary data.</text>
</comment>
<sequence>MSTPPRQWPAWAEYTHEGATEAQDPEFLAVKKAIIAEYGAGALHRSWVKVCTELRSITDEIVEKGNKIIPILDTAEVLRNGFMDAQRGKIKRIGTFVCRGTVPEGETKTLYDNLKQFIADNEGSIKAWPKESPSMFILYNSPTQNALRSHPNHLSLQRKLNELWHDSTGETSSEPLVYLDGVRDRAPGMPFLGLGPHIDAGSLSRWADPMYRKVYDSVFSGNPEQFDPHDMSVRKDAHQALYEGMAHSRVLRTFQGWTALTPTAPREGTIMVYPNVKAAIAYMLLRPFFRPPTDLLADITDAGEWTLDDSTGWFPGTFKPHSQRLSRSSHPHLRLEECLMYVPEMSPGDTVWWHCDLCHAVDTEHLGKNNASVAFIASCPTTPVNQNYVKSQLTATLEGRPTPDYAEGNDLDESKLKGYVGLDNLSPESRRAFGFSFLESV</sequence>
<evidence type="ECO:0008006" key="3">
    <source>
        <dbReference type="Google" id="ProtNLM"/>
    </source>
</evidence>
<evidence type="ECO:0000313" key="1">
    <source>
        <dbReference type="EMBL" id="KAL2833345.1"/>
    </source>
</evidence>
<dbReference type="InterPro" id="IPR010856">
    <property type="entry name" value="Gig2-like"/>
</dbReference>
<reference evidence="1 2" key="1">
    <citation type="submission" date="2024-07" db="EMBL/GenBank/DDBJ databases">
        <title>Section-level genome sequencing and comparative genomics of Aspergillus sections Usti and Cavernicolus.</title>
        <authorList>
            <consortium name="Lawrence Berkeley National Laboratory"/>
            <person name="Nybo J.L."/>
            <person name="Vesth T.C."/>
            <person name="Theobald S."/>
            <person name="Frisvad J.C."/>
            <person name="Larsen T.O."/>
            <person name="Kjaerboelling I."/>
            <person name="Rothschild-Mancinelli K."/>
            <person name="Lyhne E.K."/>
            <person name="Kogle M.E."/>
            <person name="Barry K."/>
            <person name="Clum A."/>
            <person name="Na H."/>
            <person name="Ledsgaard L."/>
            <person name="Lin J."/>
            <person name="Lipzen A."/>
            <person name="Kuo A."/>
            <person name="Riley R."/>
            <person name="Mondo S."/>
            <person name="LaButti K."/>
            <person name="Haridas S."/>
            <person name="Pangalinan J."/>
            <person name="Salamov A.A."/>
            <person name="Simmons B.A."/>
            <person name="Magnuson J.K."/>
            <person name="Chen J."/>
            <person name="Drula E."/>
            <person name="Henrissat B."/>
            <person name="Wiebenga A."/>
            <person name="Lubbers R.J."/>
            <person name="Gomes A.C."/>
            <person name="Makela M.R."/>
            <person name="Stajich J."/>
            <person name="Grigoriev I.V."/>
            <person name="Mortensen U.H."/>
            <person name="De vries R.P."/>
            <person name="Baker S.E."/>
            <person name="Andersen M.R."/>
        </authorList>
    </citation>
    <scope>NUCLEOTIDE SEQUENCE [LARGE SCALE GENOMIC DNA]</scope>
    <source>
        <strain evidence="1 2">CBS 600.67</strain>
    </source>
</reference>
<proteinExistence type="predicted"/>
<dbReference type="Proteomes" id="UP001610335">
    <property type="component" value="Unassembled WGS sequence"/>
</dbReference>
<protein>
    <recommendedName>
        <fullName evidence="3">DUF1479-domain-containing protein</fullName>
    </recommendedName>
</protein>
<gene>
    <name evidence="1" type="ORF">BDW59DRAFT_156846</name>
</gene>
<dbReference type="InterPro" id="IPR027443">
    <property type="entry name" value="IPNS-like_sf"/>
</dbReference>
<evidence type="ECO:0000313" key="2">
    <source>
        <dbReference type="Proteomes" id="UP001610335"/>
    </source>
</evidence>
<dbReference type="PANTHER" id="PTHR30613:SF1">
    <property type="entry name" value="DUF1479 DOMAIN PROTEIN (AFU_ORTHOLOGUE AFUA_5G09280)"/>
    <property type="match status" value="1"/>
</dbReference>
<accession>A0ABR4J015</accession>
<dbReference type="Pfam" id="PF07350">
    <property type="entry name" value="Gig2-like"/>
    <property type="match status" value="1"/>
</dbReference>
<organism evidence="1 2">
    <name type="scientific">Aspergillus cavernicola</name>
    <dbReference type="NCBI Taxonomy" id="176166"/>
    <lineage>
        <taxon>Eukaryota</taxon>
        <taxon>Fungi</taxon>
        <taxon>Dikarya</taxon>
        <taxon>Ascomycota</taxon>
        <taxon>Pezizomycotina</taxon>
        <taxon>Eurotiomycetes</taxon>
        <taxon>Eurotiomycetidae</taxon>
        <taxon>Eurotiales</taxon>
        <taxon>Aspergillaceae</taxon>
        <taxon>Aspergillus</taxon>
        <taxon>Aspergillus subgen. Nidulantes</taxon>
    </lineage>
</organism>
<name>A0ABR4J015_9EURO</name>